<sequence length="233" mass="23831">MTDAPETASTEAGAPDLANRRPLKTRSAAWAARLAAAIAGKGVSADVISGLGLAFAVLGGALLAASGGVEDGWRSLCLVLAATCIQLRLACNLLDGMVAVEHGRASPYGPIWNELPDRIADVLFLAGAGYGAMSAGFSGGPALGWICAALAMLTAYVRELGRGLGFDADFSGPMAKPHRMAALTATCVIAAFEPLWSGRGEALALGLAVIAAGTLVTVVRRTRTLAERLADRR</sequence>
<dbReference type="Proteomes" id="UP000245073">
    <property type="component" value="Unassembled WGS sequence"/>
</dbReference>
<protein>
    <submittedName>
        <fullName evidence="2">CDP-diacylglycerol--glycerol-3-phosphate 3-phosphatidyltransferase</fullName>
    </submittedName>
</protein>
<evidence type="ECO:0000256" key="1">
    <source>
        <dbReference type="SAM" id="Phobius"/>
    </source>
</evidence>
<name>A0A2T9JLV7_9CAUL</name>
<dbReference type="EMBL" id="QDKQ01000064">
    <property type="protein sequence ID" value="PVM84658.1"/>
    <property type="molecule type" value="Genomic_DNA"/>
</dbReference>
<dbReference type="OrthoDB" id="1034332at2"/>
<comment type="caution">
    <text evidence="2">The sequence shown here is derived from an EMBL/GenBank/DDBJ whole genome shotgun (WGS) entry which is preliminary data.</text>
</comment>
<evidence type="ECO:0000313" key="2">
    <source>
        <dbReference type="EMBL" id="PVM84658.1"/>
    </source>
</evidence>
<dbReference type="AlphaFoldDB" id="A0A2T9JLV7"/>
<feature type="transmembrane region" description="Helical" evidence="1">
    <location>
        <begin position="47"/>
        <end position="67"/>
    </location>
</feature>
<gene>
    <name evidence="2" type="ORF">DDF67_19265</name>
</gene>
<proteinExistence type="predicted"/>
<evidence type="ECO:0000313" key="3">
    <source>
        <dbReference type="Proteomes" id="UP000245073"/>
    </source>
</evidence>
<keyword evidence="1" id="KW-0472">Membrane</keyword>
<feature type="transmembrane region" description="Helical" evidence="1">
    <location>
        <begin position="202"/>
        <end position="219"/>
    </location>
</feature>
<keyword evidence="3" id="KW-1185">Reference proteome</keyword>
<dbReference type="GO" id="GO:0016740">
    <property type="term" value="F:transferase activity"/>
    <property type="evidence" value="ECO:0007669"/>
    <property type="project" value="UniProtKB-KW"/>
</dbReference>
<keyword evidence="2" id="KW-0808">Transferase</keyword>
<reference evidence="2 3" key="1">
    <citation type="submission" date="2018-04" db="EMBL/GenBank/DDBJ databases">
        <title>The genome sequence of Caulobacter sp. 744.</title>
        <authorList>
            <person name="Gao J."/>
            <person name="Sun J."/>
        </authorList>
    </citation>
    <scope>NUCLEOTIDE SEQUENCE [LARGE SCALE GENOMIC DNA]</scope>
    <source>
        <strain evidence="2 3">774</strain>
    </source>
</reference>
<keyword evidence="1" id="KW-1133">Transmembrane helix</keyword>
<feature type="transmembrane region" description="Helical" evidence="1">
    <location>
        <begin position="139"/>
        <end position="157"/>
    </location>
</feature>
<accession>A0A2T9JLV7</accession>
<dbReference type="Gene3D" id="1.20.120.1760">
    <property type="match status" value="1"/>
</dbReference>
<dbReference type="RefSeq" id="WP_109102454.1">
    <property type="nucleotide sequence ID" value="NZ_QDKQ01000064.1"/>
</dbReference>
<organism evidence="2 3">
    <name type="scientific">Caulobacter endophyticus</name>
    <dbReference type="NCBI Taxonomy" id="2172652"/>
    <lineage>
        <taxon>Bacteria</taxon>
        <taxon>Pseudomonadati</taxon>
        <taxon>Pseudomonadota</taxon>
        <taxon>Alphaproteobacteria</taxon>
        <taxon>Caulobacterales</taxon>
        <taxon>Caulobacteraceae</taxon>
        <taxon>Caulobacter</taxon>
    </lineage>
</organism>
<dbReference type="InterPro" id="IPR043130">
    <property type="entry name" value="CDP-OH_PTrfase_TM_dom"/>
</dbReference>
<keyword evidence="1" id="KW-0812">Transmembrane</keyword>